<feature type="coiled-coil region" evidence="3">
    <location>
        <begin position="347"/>
        <end position="402"/>
    </location>
</feature>
<comment type="similarity">
    <text evidence="1">Belongs to the WEB family.</text>
</comment>
<feature type="region of interest" description="Disordered" evidence="4">
    <location>
        <begin position="496"/>
        <end position="516"/>
    </location>
</feature>
<dbReference type="InterPro" id="IPR008545">
    <property type="entry name" value="Web"/>
</dbReference>
<comment type="caution">
    <text evidence="5">The sequence shown here is derived from an EMBL/GenBank/DDBJ whole genome shotgun (WGS) entry which is preliminary data.</text>
</comment>
<evidence type="ECO:0000256" key="2">
    <source>
        <dbReference type="ARBA" id="ARBA00023054"/>
    </source>
</evidence>
<feature type="compositionally biased region" description="Polar residues" evidence="4">
    <location>
        <begin position="9"/>
        <end position="21"/>
    </location>
</feature>
<gene>
    <name evidence="5" type="ORF">C4D60_Mb08t18030</name>
</gene>
<reference evidence="5 6" key="1">
    <citation type="journal article" date="2019" name="Nat. Plants">
        <title>Genome sequencing of Musa balbisiana reveals subgenome evolution and function divergence in polyploid bananas.</title>
        <authorList>
            <person name="Yao X."/>
        </authorList>
    </citation>
    <scope>NUCLEOTIDE SEQUENCE [LARGE SCALE GENOMIC DNA]</scope>
    <source>
        <strain evidence="6">cv. DH-PKW</strain>
        <tissue evidence="5">Leaves</tissue>
    </source>
</reference>
<dbReference type="GO" id="GO:0005829">
    <property type="term" value="C:cytosol"/>
    <property type="evidence" value="ECO:0007669"/>
    <property type="project" value="TreeGrafter"/>
</dbReference>
<organism evidence="5 6">
    <name type="scientific">Musa balbisiana</name>
    <name type="common">Banana</name>
    <dbReference type="NCBI Taxonomy" id="52838"/>
    <lineage>
        <taxon>Eukaryota</taxon>
        <taxon>Viridiplantae</taxon>
        <taxon>Streptophyta</taxon>
        <taxon>Embryophyta</taxon>
        <taxon>Tracheophyta</taxon>
        <taxon>Spermatophyta</taxon>
        <taxon>Magnoliopsida</taxon>
        <taxon>Liliopsida</taxon>
        <taxon>Zingiberales</taxon>
        <taxon>Musaceae</taxon>
        <taxon>Musa</taxon>
    </lineage>
</organism>
<dbReference type="GO" id="GO:0009903">
    <property type="term" value="P:chloroplast avoidance movement"/>
    <property type="evidence" value="ECO:0007669"/>
    <property type="project" value="TreeGrafter"/>
</dbReference>
<evidence type="ECO:0008006" key="7">
    <source>
        <dbReference type="Google" id="ProtNLM"/>
    </source>
</evidence>
<dbReference type="PANTHER" id="PTHR32054">
    <property type="entry name" value="HEAVY CHAIN, PUTATIVE, EXPRESSED-RELATED-RELATED"/>
    <property type="match status" value="1"/>
</dbReference>
<protein>
    <recommendedName>
        <fullName evidence="7">WEB family protein</fullName>
    </recommendedName>
</protein>
<evidence type="ECO:0000256" key="3">
    <source>
        <dbReference type="SAM" id="Coils"/>
    </source>
</evidence>
<feature type="coiled-coil region" evidence="3">
    <location>
        <begin position="33"/>
        <end position="74"/>
    </location>
</feature>
<dbReference type="EMBL" id="PYDT01000002">
    <property type="protein sequence ID" value="THU69782.1"/>
    <property type="molecule type" value="Genomic_DNA"/>
</dbReference>
<keyword evidence="6" id="KW-1185">Reference proteome</keyword>
<evidence type="ECO:0000313" key="6">
    <source>
        <dbReference type="Proteomes" id="UP000317650"/>
    </source>
</evidence>
<keyword evidence="2 3" id="KW-0175">Coiled coil</keyword>
<dbReference type="PANTHER" id="PTHR32054:SF2">
    <property type="entry name" value="PROTEIN PLASTID MOVEMENT IMPAIRED 2"/>
    <property type="match status" value="1"/>
</dbReference>
<dbReference type="STRING" id="52838.A0A4S8K4M5"/>
<dbReference type="Pfam" id="PF05701">
    <property type="entry name" value="WEMBL"/>
    <property type="match status" value="1"/>
</dbReference>
<sequence>MEQQRSNHETNLTPSHQDSSLGTKELPFAVLLVSRLKERTRDAEIETAQLSNELQMARGEAKELSLKIEESNAKAMVHTLKLQNLLGDTKRILHEANHSHYAQVLTELEDVKKQSRKLQLEISSALDTKASAEREVEDSSTKSRLYVSYIDEIKEEIAIATVEEALISLAGIEADRELKEVEARREAEVDRFRKSMEKTKSTITDLHQDVNYAGKLQEKLAVTASDVNVLQNEIELIRAMDKNCHHNSSANSSSSLQSTDAELETAKRELRSLKQGGFQFMAEMDAVRDVLQQVAYEREQSSNLKKRTDSSLTYLNHKLNKAMSKLEIASLAEKRTQAVVSNISAALQQMQTDIGAAKTETQRLTEEIVAVRMEIVKTKDHSVLMEERLEAAMDELKAAKASEAVALEKLRTVTESAMSDGAMISDLYGSTVTISKHEQAAEASGDDGKKLCRGKKGNVYRKAVHEREPEKNIVQAIRSKHAAAVARRSLTVSGVQGAARRAKVRRPSVSSGRQQPSVVSSTLCLAPRRRKTILLNLVKFLGGSK</sequence>
<feature type="region of interest" description="Disordered" evidence="4">
    <location>
        <begin position="1"/>
        <end position="21"/>
    </location>
</feature>
<dbReference type="GO" id="GO:0009904">
    <property type="term" value="P:chloroplast accumulation movement"/>
    <property type="evidence" value="ECO:0007669"/>
    <property type="project" value="TreeGrafter"/>
</dbReference>
<name>A0A4S8K4M5_MUSBA</name>
<evidence type="ECO:0000256" key="1">
    <source>
        <dbReference type="ARBA" id="ARBA00005485"/>
    </source>
</evidence>
<dbReference type="AlphaFoldDB" id="A0A4S8K4M5"/>
<dbReference type="Proteomes" id="UP000317650">
    <property type="component" value="Chromosome 8"/>
</dbReference>
<feature type="coiled-coil region" evidence="3">
    <location>
        <begin position="101"/>
        <end position="135"/>
    </location>
</feature>
<accession>A0A4S8K4M5</accession>
<evidence type="ECO:0000313" key="5">
    <source>
        <dbReference type="EMBL" id="THU69782.1"/>
    </source>
</evidence>
<proteinExistence type="inferred from homology"/>
<evidence type="ECO:0000256" key="4">
    <source>
        <dbReference type="SAM" id="MobiDB-lite"/>
    </source>
</evidence>